<evidence type="ECO:0000256" key="8">
    <source>
        <dbReference type="ARBA" id="ARBA00023306"/>
    </source>
</evidence>
<dbReference type="AlphaFoldDB" id="A0A074L1U9"/>
<dbReference type="InterPro" id="IPR013221">
    <property type="entry name" value="Mur_ligase_cen"/>
</dbReference>
<dbReference type="PROSITE" id="PS01011">
    <property type="entry name" value="FOLYLPOLYGLU_SYNT_1"/>
    <property type="match status" value="1"/>
</dbReference>
<evidence type="ECO:0000256" key="4">
    <source>
        <dbReference type="ARBA" id="ARBA00022598"/>
    </source>
</evidence>
<evidence type="ECO:0000259" key="11">
    <source>
        <dbReference type="Pfam" id="PF02875"/>
    </source>
</evidence>
<dbReference type="eggNOG" id="COG0771">
    <property type="taxonomic scope" value="Bacteria"/>
</dbReference>
<dbReference type="InterPro" id="IPR018109">
    <property type="entry name" value="Folylpolyglutamate_synth_CS"/>
</dbReference>
<evidence type="ECO:0000256" key="2">
    <source>
        <dbReference type="ARBA" id="ARBA00004752"/>
    </source>
</evidence>
<evidence type="ECO:0000256" key="3">
    <source>
        <dbReference type="ARBA" id="ARBA00022490"/>
    </source>
</evidence>
<proteinExistence type="inferred from homology"/>
<keyword evidence="6 9" id="KW-0547">Nucleotide-binding</keyword>
<dbReference type="UniPathway" id="UPA00219"/>
<evidence type="ECO:0000259" key="12">
    <source>
        <dbReference type="Pfam" id="PF08245"/>
    </source>
</evidence>
<dbReference type="SUPFAM" id="SSF53244">
    <property type="entry name" value="MurD-like peptide ligases, peptide-binding domain"/>
    <property type="match status" value="1"/>
</dbReference>
<keyword evidence="9 10" id="KW-0573">Peptidoglycan synthesis</keyword>
<keyword evidence="3 9" id="KW-0963">Cytoplasm</keyword>
<protein>
    <recommendedName>
        <fullName evidence="9 10">UDP-N-acetylmuramoylalanine--D-glutamate ligase</fullName>
        <ecNumber evidence="9 10">6.3.2.9</ecNumber>
    </recommendedName>
    <alternativeName>
        <fullName evidence="9">D-glutamic acid-adding enzyme</fullName>
    </alternativeName>
    <alternativeName>
        <fullName evidence="9">UDP-N-acetylmuramoyl-L-alanyl-D-glutamate synthetase</fullName>
    </alternativeName>
</protein>
<name>A0A074L1U9_9BACT</name>
<dbReference type="Gene3D" id="3.40.1190.10">
    <property type="entry name" value="Mur-like, catalytic domain"/>
    <property type="match status" value="1"/>
</dbReference>
<organism evidence="13 14">
    <name type="scientific">Anditalea andensis</name>
    <dbReference type="NCBI Taxonomy" id="1048983"/>
    <lineage>
        <taxon>Bacteria</taxon>
        <taxon>Pseudomonadati</taxon>
        <taxon>Bacteroidota</taxon>
        <taxon>Cytophagia</taxon>
        <taxon>Cytophagales</taxon>
        <taxon>Cytophagaceae</taxon>
        <taxon>Anditalea</taxon>
    </lineage>
</organism>
<dbReference type="GO" id="GO:0004326">
    <property type="term" value="F:tetrahydrofolylpolyglutamate synthase activity"/>
    <property type="evidence" value="ECO:0007669"/>
    <property type="project" value="InterPro"/>
</dbReference>
<dbReference type="GO" id="GO:0009252">
    <property type="term" value="P:peptidoglycan biosynthetic process"/>
    <property type="evidence" value="ECO:0007669"/>
    <property type="project" value="UniProtKB-UniRule"/>
</dbReference>
<dbReference type="InterPro" id="IPR036615">
    <property type="entry name" value="Mur_ligase_C_dom_sf"/>
</dbReference>
<dbReference type="Proteomes" id="UP000027821">
    <property type="component" value="Unassembled WGS sequence"/>
</dbReference>
<gene>
    <name evidence="9" type="primary">murD</name>
    <name evidence="13" type="ORF">EL17_05355</name>
</gene>
<dbReference type="PANTHER" id="PTHR43692:SF1">
    <property type="entry name" value="UDP-N-ACETYLMURAMOYLALANINE--D-GLUTAMATE LIGASE"/>
    <property type="match status" value="1"/>
</dbReference>
<dbReference type="SUPFAM" id="SSF53623">
    <property type="entry name" value="MurD-like peptide ligases, catalytic domain"/>
    <property type="match status" value="1"/>
</dbReference>
<sequence>MNKIAILGGGESGVGAALLAKAKGFEVFLSEASRIDEVRKGMLEENGIGYEEGGHTLEKIFDSLEVIKSPGIPYSAEVVVAIQQKGIAIIDELEFASRYTQGKIIAITGTNGKTTTTLLTYQLMVEAGLDVGLAGNIGESWAGQLVSRDHAWWVLEVSSFQIDGFKTIKPHVAIILNITPDHLDRYDYSFEKYMFSKLHLLKNMDSEDHFIFYKEDEHLWKGLNEISVLPSVHEVSLKRIVDNGSYFDGTSVHVKNGGETVSIASNDIALRGNHNMINVMSAMTAAMIAGAGKDGVQKGLQEFKNAPHRMEKVTEIDGVLYINDSKGTNVDATYYALSSFGERKIIWIAGGVDKGNDYTQLYPLIENRIKALICLSKDCDKLTAAFNGRIADISTTQQVSEAVEMASAKAQNGDVVLFSPACSSFDLFKNYVDRGEQFIRAVNGLVKEK</sequence>
<evidence type="ECO:0000256" key="10">
    <source>
        <dbReference type="RuleBase" id="RU003664"/>
    </source>
</evidence>
<comment type="caution">
    <text evidence="13">The sequence shown here is derived from an EMBL/GenBank/DDBJ whole genome shotgun (WGS) entry which is preliminary data.</text>
</comment>
<dbReference type="InterPro" id="IPR004101">
    <property type="entry name" value="Mur_ligase_C"/>
</dbReference>
<keyword evidence="7 9" id="KW-0067">ATP-binding</keyword>
<accession>A0A074L1U9</accession>
<keyword evidence="9 10" id="KW-0133">Cell shape</keyword>
<dbReference type="Gene3D" id="3.90.190.20">
    <property type="entry name" value="Mur ligase, C-terminal domain"/>
    <property type="match status" value="1"/>
</dbReference>
<reference evidence="13 14" key="1">
    <citation type="submission" date="2014-04" db="EMBL/GenBank/DDBJ databases">
        <title>Characterization and application of a salt tolerant electro-active bacterium.</title>
        <authorList>
            <person name="Yang L."/>
            <person name="Wei S."/>
            <person name="Tay Q.X.M."/>
        </authorList>
    </citation>
    <scope>NUCLEOTIDE SEQUENCE [LARGE SCALE GENOMIC DNA]</scope>
    <source>
        <strain evidence="13 14">LY1</strain>
    </source>
</reference>
<dbReference type="Gene3D" id="3.40.50.720">
    <property type="entry name" value="NAD(P)-binding Rossmann-like Domain"/>
    <property type="match status" value="1"/>
</dbReference>
<dbReference type="GO" id="GO:0071555">
    <property type="term" value="P:cell wall organization"/>
    <property type="evidence" value="ECO:0007669"/>
    <property type="project" value="UniProtKB-KW"/>
</dbReference>
<dbReference type="GO" id="GO:0005524">
    <property type="term" value="F:ATP binding"/>
    <property type="evidence" value="ECO:0007669"/>
    <property type="project" value="UniProtKB-UniRule"/>
</dbReference>
<dbReference type="Pfam" id="PF21377">
    <property type="entry name" value="MurD_N"/>
    <property type="match status" value="1"/>
</dbReference>
<evidence type="ECO:0000256" key="7">
    <source>
        <dbReference type="ARBA" id="ARBA00022840"/>
    </source>
</evidence>
<evidence type="ECO:0000256" key="1">
    <source>
        <dbReference type="ARBA" id="ARBA00004496"/>
    </source>
</evidence>
<dbReference type="GO" id="GO:0008764">
    <property type="term" value="F:UDP-N-acetylmuramoylalanine-D-glutamate ligase activity"/>
    <property type="evidence" value="ECO:0007669"/>
    <property type="project" value="UniProtKB-UniRule"/>
</dbReference>
<keyword evidence="9 10" id="KW-0961">Cell wall biogenesis/degradation</keyword>
<feature type="domain" description="Mur ligase C-terminal" evidence="11">
    <location>
        <begin position="308"/>
        <end position="422"/>
    </location>
</feature>
<evidence type="ECO:0000256" key="6">
    <source>
        <dbReference type="ARBA" id="ARBA00022741"/>
    </source>
</evidence>
<comment type="function">
    <text evidence="9 10">Cell wall formation. Catalyzes the addition of glutamate to the nucleotide precursor UDP-N-acetylmuramoyl-L-alanine (UMA).</text>
</comment>
<dbReference type="Pfam" id="PF02875">
    <property type="entry name" value="Mur_ligase_C"/>
    <property type="match status" value="1"/>
</dbReference>
<dbReference type="GO" id="GO:0005737">
    <property type="term" value="C:cytoplasm"/>
    <property type="evidence" value="ECO:0007669"/>
    <property type="project" value="UniProtKB-SubCell"/>
</dbReference>
<dbReference type="Pfam" id="PF08245">
    <property type="entry name" value="Mur_ligase_M"/>
    <property type="match status" value="1"/>
</dbReference>
<dbReference type="PANTHER" id="PTHR43692">
    <property type="entry name" value="UDP-N-ACETYLMURAMOYLALANINE--D-GLUTAMATE LIGASE"/>
    <property type="match status" value="1"/>
</dbReference>
<dbReference type="NCBIfam" id="TIGR01087">
    <property type="entry name" value="murD"/>
    <property type="match status" value="1"/>
</dbReference>
<keyword evidence="5 9" id="KW-0132">Cell division</keyword>
<comment type="similarity">
    <text evidence="9">Belongs to the MurCDEF family.</text>
</comment>
<dbReference type="STRING" id="1048983.EL17_05355"/>
<evidence type="ECO:0000256" key="5">
    <source>
        <dbReference type="ARBA" id="ARBA00022618"/>
    </source>
</evidence>
<keyword evidence="8 9" id="KW-0131">Cell cycle</keyword>
<dbReference type="SUPFAM" id="SSF51984">
    <property type="entry name" value="MurCD N-terminal domain"/>
    <property type="match status" value="1"/>
</dbReference>
<comment type="subcellular location">
    <subcellularLocation>
        <location evidence="1 9 10">Cytoplasm</location>
    </subcellularLocation>
</comment>
<feature type="binding site" evidence="9">
    <location>
        <begin position="109"/>
        <end position="115"/>
    </location>
    <ligand>
        <name>ATP</name>
        <dbReference type="ChEBI" id="CHEBI:30616"/>
    </ligand>
</feature>
<comment type="catalytic activity">
    <reaction evidence="9 10">
        <text>UDP-N-acetyl-alpha-D-muramoyl-L-alanine + D-glutamate + ATP = UDP-N-acetyl-alpha-D-muramoyl-L-alanyl-D-glutamate + ADP + phosphate + H(+)</text>
        <dbReference type="Rhea" id="RHEA:16429"/>
        <dbReference type="ChEBI" id="CHEBI:15378"/>
        <dbReference type="ChEBI" id="CHEBI:29986"/>
        <dbReference type="ChEBI" id="CHEBI:30616"/>
        <dbReference type="ChEBI" id="CHEBI:43474"/>
        <dbReference type="ChEBI" id="CHEBI:83898"/>
        <dbReference type="ChEBI" id="CHEBI:83900"/>
        <dbReference type="ChEBI" id="CHEBI:456216"/>
        <dbReference type="EC" id="6.3.2.9"/>
    </reaction>
</comment>
<dbReference type="GO" id="GO:0008360">
    <property type="term" value="P:regulation of cell shape"/>
    <property type="evidence" value="ECO:0007669"/>
    <property type="project" value="UniProtKB-KW"/>
</dbReference>
<evidence type="ECO:0000256" key="9">
    <source>
        <dbReference type="HAMAP-Rule" id="MF_00639"/>
    </source>
</evidence>
<comment type="pathway">
    <text evidence="2 9 10">Cell wall biogenesis; peptidoglycan biosynthesis.</text>
</comment>
<dbReference type="EC" id="6.3.2.9" evidence="9 10"/>
<feature type="domain" description="Mur ligase central" evidence="12">
    <location>
        <begin position="107"/>
        <end position="286"/>
    </location>
</feature>
<evidence type="ECO:0000313" key="14">
    <source>
        <dbReference type="Proteomes" id="UP000027821"/>
    </source>
</evidence>
<dbReference type="InterPro" id="IPR005762">
    <property type="entry name" value="MurD"/>
</dbReference>
<dbReference type="HAMAP" id="MF_00639">
    <property type="entry name" value="MurD"/>
    <property type="match status" value="1"/>
</dbReference>
<dbReference type="InterPro" id="IPR036565">
    <property type="entry name" value="Mur-like_cat_sf"/>
</dbReference>
<dbReference type="GO" id="GO:0051301">
    <property type="term" value="P:cell division"/>
    <property type="evidence" value="ECO:0007669"/>
    <property type="project" value="UniProtKB-KW"/>
</dbReference>
<keyword evidence="14" id="KW-1185">Reference proteome</keyword>
<evidence type="ECO:0000313" key="13">
    <source>
        <dbReference type="EMBL" id="KEO75099.1"/>
    </source>
</evidence>
<keyword evidence="4 9" id="KW-0436">Ligase</keyword>
<dbReference type="EMBL" id="JMIH01000014">
    <property type="protein sequence ID" value="KEO75099.1"/>
    <property type="molecule type" value="Genomic_DNA"/>
</dbReference>